<proteinExistence type="predicted"/>
<organism evidence="1 2">
    <name type="scientific">Azospirillum thermophilum</name>
    <dbReference type="NCBI Taxonomy" id="2202148"/>
    <lineage>
        <taxon>Bacteria</taxon>
        <taxon>Pseudomonadati</taxon>
        <taxon>Pseudomonadota</taxon>
        <taxon>Alphaproteobacteria</taxon>
        <taxon>Rhodospirillales</taxon>
        <taxon>Azospirillaceae</taxon>
        <taxon>Azospirillum</taxon>
    </lineage>
</organism>
<reference evidence="2" key="1">
    <citation type="submission" date="2018-05" db="EMBL/GenBank/DDBJ databases">
        <title>Azospirillum thermophila sp. nov., a novel isolated from hot spring.</title>
        <authorList>
            <person name="Zhao Z."/>
        </authorList>
    </citation>
    <scope>NUCLEOTIDE SEQUENCE [LARGE SCALE GENOMIC DNA]</scope>
    <source>
        <strain evidence="2">CFH 70021</strain>
    </source>
</reference>
<keyword evidence="2" id="KW-1185">Reference proteome</keyword>
<evidence type="ECO:0000313" key="2">
    <source>
        <dbReference type="Proteomes" id="UP000245629"/>
    </source>
</evidence>
<evidence type="ECO:0000313" key="1">
    <source>
        <dbReference type="EMBL" id="AWK88440.1"/>
    </source>
</evidence>
<accession>A0A2S2CVN5</accession>
<dbReference type="EMBL" id="CP029354">
    <property type="protein sequence ID" value="AWK88440.1"/>
    <property type="molecule type" value="Genomic_DNA"/>
</dbReference>
<dbReference type="KEGG" id="azz:DEW08_20420"/>
<name>A0A2S2CVN5_9PROT</name>
<dbReference type="OrthoDB" id="7321797at2"/>
<gene>
    <name evidence="1" type="ORF">DEW08_20420</name>
</gene>
<protein>
    <submittedName>
        <fullName evidence="1">Uncharacterized protein</fullName>
    </submittedName>
</protein>
<sequence length="459" mass="50208">MSRPDDLLPGLEGRLFDIPDEKFAEVVRLLERVRDHPDIRQTLDRIRPRLVQVRPDRRLTLKRVLCMPFEDVLETFGGVDVPLGRIERRVIEPVWDTVREAMDPHAFDQFDRQVREMPPGSRNGAANVGRKLWPMAAEALRGALQRDAGRQLMWRRFQGDEALWRQALDVAAFLEVGPVLESLKADLSPKLVPVLEPPHIAAIEQAAQAAARQATSAVYYVLLVAASRLATPADLLTVLHDLDLGRARKEQPVLFAQLSGLVVSNLEERTARFDPGTSDAVASPEAAIAIAERLIASVDTTNAVMDLLAEPMYRERLDAVKAAVRDMVSASVLDTAPGGILAAVPPPAGAGVPVVDEEAQSAAEDHARALRRCEALAESLGLQKPLDDTVKAMTGDLARRAQALLDDYPRSAGSRDAADAAELNLFYALRLLELVAGPAKAEQLRQAILATIGEMDMEE</sequence>
<dbReference type="AlphaFoldDB" id="A0A2S2CVN5"/>
<dbReference type="Proteomes" id="UP000245629">
    <property type="component" value="Chromosome 3"/>
</dbReference>
<dbReference type="RefSeq" id="WP_109330718.1">
    <property type="nucleotide sequence ID" value="NZ_CP029354.1"/>
</dbReference>